<evidence type="ECO:0000313" key="5">
    <source>
        <dbReference type="Proteomes" id="UP000068026"/>
    </source>
</evidence>
<accession>A0A110A7I3</accession>
<reference evidence="6" key="4">
    <citation type="submission" date="2016-11" db="EMBL/GenBank/DDBJ databases">
        <authorList>
            <person name="Jaros S."/>
            <person name="Januszkiewicz K."/>
            <person name="Wedrychowicz H."/>
        </authorList>
    </citation>
    <scope>NUCLEOTIDE SEQUENCE [LARGE SCALE GENOMIC DNA]</scope>
    <source>
        <strain evidence="6">DSM 1682</strain>
    </source>
</reference>
<feature type="domain" description="Suppressor of fused-like" evidence="2">
    <location>
        <begin position="58"/>
        <end position="224"/>
    </location>
</feature>
<reference evidence="5" key="2">
    <citation type="submission" date="2016-01" db="EMBL/GenBank/DDBJ databases">
        <authorList>
            <person name="Poehlein A."/>
            <person name="Schlien K."/>
            <person name="Gottschalk G."/>
            <person name="Buckel W."/>
            <person name="Daniel R."/>
        </authorList>
    </citation>
    <scope>NUCLEOTIDE SEQUENCE [LARGE SCALE GENOMIC DNA]</scope>
    <source>
        <strain evidence="5">X2</strain>
    </source>
</reference>
<keyword evidence="5" id="KW-1185">Reference proteome</keyword>
<evidence type="ECO:0000313" key="3">
    <source>
        <dbReference type="EMBL" id="AMJ41778.1"/>
    </source>
</evidence>
<dbReference type="OrthoDB" id="4827574at2"/>
<dbReference type="AlphaFoldDB" id="A0A110A7I3"/>
<protein>
    <submittedName>
        <fullName evidence="4">Suppressor of fused protein (SUFU)</fullName>
    </submittedName>
</protein>
<dbReference type="KEGG" id="cpro:CPRO_21980"/>
<evidence type="ECO:0000313" key="6">
    <source>
        <dbReference type="Proteomes" id="UP000184204"/>
    </source>
</evidence>
<gene>
    <name evidence="3" type="ORF">CPRO_21980</name>
    <name evidence="4" type="ORF">SAMN02745151_01973</name>
</gene>
<dbReference type="EMBL" id="FQUA01000008">
    <property type="protein sequence ID" value="SHE84378.1"/>
    <property type="molecule type" value="Genomic_DNA"/>
</dbReference>
<feature type="compositionally biased region" description="Basic and acidic residues" evidence="1">
    <location>
        <begin position="1"/>
        <end position="19"/>
    </location>
</feature>
<dbReference type="RefSeq" id="WP_082754335.1">
    <property type="nucleotide sequence ID" value="NZ_CP014223.1"/>
</dbReference>
<reference evidence="3 5" key="1">
    <citation type="journal article" date="2016" name="Genome Announc.">
        <title>Complete Genome Sequence of the Amino Acid-Fermenting Clostridium propionicum X2 (DSM 1682).</title>
        <authorList>
            <person name="Poehlein A."/>
            <person name="Schlien K."/>
            <person name="Chowdhury N.P."/>
            <person name="Gottschalk G."/>
            <person name="Buckel W."/>
            <person name="Daniel R."/>
        </authorList>
    </citation>
    <scope>NUCLEOTIDE SEQUENCE [LARGE SCALE GENOMIC DNA]</scope>
    <source>
        <strain evidence="3 5">X2</strain>
    </source>
</reference>
<feature type="region of interest" description="Disordered" evidence="1">
    <location>
        <begin position="1"/>
        <end position="24"/>
    </location>
</feature>
<name>A0A110A7I3_ANAPI</name>
<organism evidence="4 6">
    <name type="scientific">Anaerotignum propionicum DSM 1682</name>
    <dbReference type="NCBI Taxonomy" id="991789"/>
    <lineage>
        <taxon>Bacteria</taxon>
        <taxon>Bacillati</taxon>
        <taxon>Bacillota</taxon>
        <taxon>Clostridia</taxon>
        <taxon>Lachnospirales</taxon>
        <taxon>Anaerotignaceae</taxon>
        <taxon>Anaerotignum</taxon>
    </lineage>
</organism>
<dbReference type="Proteomes" id="UP000068026">
    <property type="component" value="Chromosome"/>
</dbReference>
<dbReference type="InterPro" id="IPR020941">
    <property type="entry name" value="SUFU-like_domain"/>
</dbReference>
<evidence type="ECO:0000256" key="1">
    <source>
        <dbReference type="SAM" id="MobiDB-lite"/>
    </source>
</evidence>
<proteinExistence type="predicted"/>
<evidence type="ECO:0000313" key="4">
    <source>
        <dbReference type="EMBL" id="SHE84378.1"/>
    </source>
</evidence>
<reference evidence="4" key="3">
    <citation type="submission" date="2016-11" db="EMBL/GenBank/DDBJ databases">
        <authorList>
            <person name="Varghese N."/>
            <person name="Submissions S."/>
        </authorList>
    </citation>
    <scope>NUCLEOTIDE SEQUENCE</scope>
    <source>
        <strain evidence="4">DSM 1682</strain>
    </source>
</reference>
<dbReference type="Proteomes" id="UP000184204">
    <property type="component" value="Unassembled WGS sequence"/>
</dbReference>
<dbReference type="Pfam" id="PF05076">
    <property type="entry name" value="SUFU"/>
    <property type="match status" value="1"/>
</dbReference>
<sequence length="239" mass="27842">MENEKNTSELHYKEPENTGKKRPVHTTSYDKEIDKHMKSLFPERKERVFYEQTSDFLQIDIHLLEAPTKKDFHVLYTVGMSALAMKLPEDLLPQYQVLERAELMLLLPAEWSLILPEDGKVDNRLWWPVNLMKYISRFPHEYQTWLGWGHTIPNSEEYLPYDESTALCGVMLGALQEEISVMQCKDGTQINFYTLIPLFKEEIEGKQKEGTEALITKLSSINGFGMIIFPDRPCVFYGD</sequence>
<dbReference type="EMBL" id="CP014223">
    <property type="protein sequence ID" value="AMJ41778.1"/>
    <property type="molecule type" value="Genomic_DNA"/>
</dbReference>
<evidence type="ECO:0000259" key="2">
    <source>
        <dbReference type="Pfam" id="PF05076"/>
    </source>
</evidence>